<reference evidence="2 3" key="1">
    <citation type="journal article" date="2014" name="BMC Genomics">
        <title>Comparison of environmental and isolate Sulfobacillus genomes reveals diverse carbon, sulfur, nitrogen, and hydrogen metabolisms.</title>
        <authorList>
            <person name="Justice N.B."/>
            <person name="Norman A."/>
            <person name="Brown C.T."/>
            <person name="Singh A."/>
            <person name="Thomas B.C."/>
            <person name="Banfield J.F."/>
        </authorList>
    </citation>
    <scope>NUCLEOTIDE SEQUENCE [LARGE SCALE GENOMIC DNA]</scope>
    <source>
        <strain evidence="2">AMDSBA3</strain>
    </source>
</reference>
<dbReference type="Gene3D" id="3.60.70.12">
    <property type="entry name" value="L-amino peptidase D-ALA esterase/amidase"/>
    <property type="match status" value="1"/>
</dbReference>
<organism evidence="2 3">
    <name type="scientific">Sulfobacillus acidophilus</name>
    <dbReference type="NCBI Taxonomy" id="53633"/>
    <lineage>
        <taxon>Bacteria</taxon>
        <taxon>Bacillati</taxon>
        <taxon>Bacillota</taxon>
        <taxon>Clostridia</taxon>
        <taxon>Eubacteriales</taxon>
        <taxon>Clostridiales Family XVII. Incertae Sedis</taxon>
        <taxon>Sulfobacillus</taxon>
    </lineage>
</organism>
<comment type="caution">
    <text evidence="2">The sequence shown here is derived from an EMBL/GenBank/DDBJ whole genome shotgun (WGS) entry which is preliminary data.</text>
</comment>
<gene>
    <name evidence="2" type="ORF">C7B45_00940</name>
</gene>
<evidence type="ECO:0000256" key="1">
    <source>
        <dbReference type="ARBA" id="ARBA00007068"/>
    </source>
</evidence>
<dbReference type="InterPro" id="IPR005321">
    <property type="entry name" value="Peptidase_S58_DmpA"/>
</dbReference>
<dbReference type="PANTHER" id="PTHR36512:SF3">
    <property type="entry name" value="BLR5678 PROTEIN"/>
    <property type="match status" value="1"/>
</dbReference>
<evidence type="ECO:0000313" key="2">
    <source>
        <dbReference type="EMBL" id="PSR23880.1"/>
    </source>
</evidence>
<dbReference type="Proteomes" id="UP000241848">
    <property type="component" value="Unassembled WGS sequence"/>
</dbReference>
<dbReference type="SUPFAM" id="SSF56266">
    <property type="entry name" value="DmpA/ArgJ-like"/>
    <property type="match status" value="1"/>
</dbReference>
<dbReference type="AlphaFoldDB" id="A0A2T2WNR8"/>
<dbReference type="GO" id="GO:0004177">
    <property type="term" value="F:aminopeptidase activity"/>
    <property type="evidence" value="ECO:0007669"/>
    <property type="project" value="TreeGrafter"/>
</dbReference>
<accession>A0A2T2WNR8</accession>
<dbReference type="PANTHER" id="PTHR36512">
    <property type="entry name" value="D-AMINOPEPTIDASE"/>
    <property type="match status" value="1"/>
</dbReference>
<dbReference type="Pfam" id="PF03576">
    <property type="entry name" value="Peptidase_S58"/>
    <property type="match status" value="1"/>
</dbReference>
<protein>
    <submittedName>
        <fullName evidence="2">Peptidase</fullName>
    </submittedName>
</protein>
<dbReference type="EMBL" id="PXYV01000002">
    <property type="protein sequence ID" value="PSR23880.1"/>
    <property type="molecule type" value="Genomic_DNA"/>
</dbReference>
<proteinExistence type="inferred from homology"/>
<name>A0A2T2WNR8_9FIRM</name>
<sequence length="340" mass="36516">MRLRELGITVGRFATGQQNAITDVPGVQVGHASWQIDQPTVQRTGVTVIFPRDDVYQKPCYAATDVLNGFGEMTGRTTIDEWGVLASPIVLTNTRSVGQGYEAVFEHFFQTPGNRTADNSIPLPVVAECDDSFLNDNRQATPPHVFLEAWSSAGGGMVKEGAVGAGTGMHLFGYKGGIGTASRRIAIEDAIYTIGVLVNTNFGRSEQIRLVAGLDAKRPGQDIRKDGSCIGVLATDAPVWPHELKRLARRMGLGLGRTGSVGNDTSGELFLAFSTARPDHYAELVQGHGMFTGQFGEDGSSISDLFEAVVEATEEAVWNALLQAHTVTGVHGHRLEGFWS</sequence>
<dbReference type="InterPro" id="IPR016117">
    <property type="entry name" value="ArgJ-like_dom_sf"/>
</dbReference>
<evidence type="ECO:0000313" key="3">
    <source>
        <dbReference type="Proteomes" id="UP000241848"/>
    </source>
</evidence>
<comment type="similarity">
    <text evidence="1">Belongs to the peptidase S58 family.</text>
</comment>